<dbReference type="RefSeq" id="WP_248681878.1">
    <property type="nucleotide sequence ID" value="NZ_JALPRY010000004.1"/>
</dbReference>
<dbReference type="Pfam" id="PF06169">
    <property type="entry name" value="DUF982"/>
    <property type="match status" value="1"/>
</dbReference>
<gene>
    <name evidence="1" type="ORF">M0654_03620</name>
</gene>
<evidence type="ECO:0000313" key="1">
    <source>
        <dbReference type="EMBL" id="MCK8779068.1"/>
    </source>
</evidence>
<dbReference type="InterPro" id="IPR010385">
    <property type="entry name" value="DUF982"/>
</dbReference>
<reference evidence="1 2" key="1">
    <citation type="submission" date="2022-04" db="EMBL/GenBank/DDBJ databases">
        <title>Rhizobium coralii sp. nov., isolated from coral Turbinaria peltata.</title>
        <authorList>
            <person name="Sun H."/>
        </authorList>
    </citation>
    <scope>NUCLEOTIDE SEQUENCE [LARGE SCALE GENOMIC DNA]</scope>
    <source>
        <strain evidence="1 2">NTR19</strain>
    </source>
</reference>
<dbReference type="Gene3D" id="6.10.250.730">
    <property type="match status" value="1"/>
</dbReference>
<organism evidence="1 2">
    <name type="scientific">Neorhizobium turbinariae</name>
    <dbReference type="NCBI Taxonomy" id="2937795"/>
    <lineage>
        <taxon>Bacteria</taxon>
        <taxon>Pseudomonadati</taxon>
        <taxon>Pseudomonadota</taxon>
        <taxon>Alphaproteobacteria</taxon>
        <taxon>Hyphomicrobiales</taxon>
        <taxon>Rhizobiaceae</taxon>
        <taxon>Rhizobium/Agrobacterium group</taxon>
        <taxon>Neorhizobium</taxon>
    </lineage>
</organism>
<dbReference type="Proteomes" id="UP001202827">
    <property type="component" value="Unassembled WGS sequence"/>
</dbReference>
<keyword evidence="2" id="KW-1185">Reference proteome</keyword>
<proteinExistence type="predicted"/>
<dbReference type="EMBL" id="JALPRY010000004">
    <property type="protein sequence ID" value="MCK8779068.1"/>
    <property type="molecule type" value="Genomic_DNA"/>
</dbReference>
<sequence>MSHIVPVLFSARWYPPVNIVEKTRVRQIRGPAEAVRYMRDNFTVARPACSRAISVCYAALRLETDHDTAKMFFLAAYENEIHVSKCH</sequence>
<comment type="caution">
    <text evidence="1">The sequence shown here is derived from an EMBL/GenBank/DDBJ whole genome shotgun (WGS) entry which is preliminary data.</text>
</comment>
<protein>
    <submittedName>
        <fullName evidence="1">DUF982 domain-containing protein</fullName>
    </submittedName>
</protein>
<accession>A0ABT0IMI5</accession>
<evidence type="ECO:0000313" key="2">
    <source>
        <dbReference type="Proteomes" id="UP001202827"/>
    </source>
</evidence>
<name>A0ABT0IMI5_9HYPH</name>